<accession>A0A8D9ATF7</accession>
<organism evidence="2">
    <name type="scientific">Cacopsylla melanoneura</name>
    <dbReference type="NCBI Taxonomy" id="428564"/>
    <lineage>
        <taxon>Eukaryota</taxon>
        <taxon>Metazoa</taxon>
        <taxon>Ecdysozoa</taxon>
        <taxon>Arthropoda</taxon>
        <taxon>Hexapoda</taxon>
        <taxon>Insecta</taxon>
        <taxon>Pterygota</taxon>
        <taxon>Neoptera</taxon>
        <taxon>Paraneoptera</taxon>
        <taxon>Hemiptera</taxon>
        <taxon>Sternorrhyncha</taxon>
        <taxon>Psylloidea</taxon>
        <taxon>Psyllidae</taxon>
        <taxon>Psyllinae</taxon>
        <taxon>Cacopsylla</taxon>
    </lineage>
</organism>
<keyword evidence="1" id="KW-1133">Transmembrane helix</keyword>
<keyword evidence="1" id="KW-0812">Transmembrane</keyword>
<protein>
    <recommendedName>
        <fullName evidence="3">Transmembrane protein</fullName>
    </recommendedName>
</protein>
<keyword evidence="1" id="KW-0472">Membrane</keyword>
<evidence type="ECO:0000256" key="1">
    <source>
        <dbReference type="SAM" id="Phobius"/>
    </source>
</evidence>
<dbReference type="EMBL" id="HBUF01583583">
    <property type="protein sequence ID" value="CAG6771046.1"/>
    <property type="molecule type" value="Transcribed_RNA"/>
</dbReference>
<proteinExistence type="predicted"/>
<dbReference type="EMBL" id="HBUF01583584">
    <property type="protein sequence ID" value="CAG6771047.1"/>
    <property type="molecule type" value="Transcribed_RNA"/>
</dbReference>
<evidence type="ECO:0008006" key="3">
    <source>
        <dbReference type="Google" id="ProtNLM"/>
    </source>
</evidence>
<reference evidence="2" key="1">
    <citation type="submission" date="2021-05" db="EMBL/GenBank/DDBJ databases">
        <authorList>
            <person name="Alioto T."/>
            <person name="Alioto T."/>
            <person name="Gomez Garrido J."/>
        </authorList>
    </citation>
    <scope>NUCLEOTIDE SEQUENCE</scope>
</reference>
<name>A0A8D9ATF7_9HEMI</name>
<dbReference type="AlphaFoldDB" id="A0A8D9ATF7"/>
<evidence type="ECO:0000313" key="2">
    <source>
        <dbReference type="EMBL" id="CAG6771046.1"/>
    </source>
</evidence>
<feature type="transmembrane region" description="Helical" evidence="1">
    <location>
        <begin position="62"/>
        <end position="83"/>
    </location>
</feature>
<feature type="transmembrane region" description="Helical" evidence="1">
    <location>
        <begin position="34"/>
        <end position="56"/>
    </location>
</feature>
<sequence length="104" mass="11851">MKLVRENVRAFGLKGKDRELKVFQEEKGRGRNNISIEIFIVTTEPTAAIFYFLLGYPLFNPSTLFLCPSLGLISLSLSPLLLLRPPLFPSWVFPIFTHDKNSSH</sequence>